<dbReference type="Gene3D" id="2.60.40.10">
    <property type="entry name" value="Immunoglobulins"/>
    <property type="match status" value="1"/>
</dbReference>
<dbReference type="STRING" id="451379.A0A158R469"/>
<keyword evidence="6" id="KW-0393">Immunoglobulin domain</keyword>
<evidence type="ECO:0000256" key="2">
    <source>
        <dbReference type="ARBA" id="ARBA00023136"/>
    </source>
</evidence>
<organism evidence="8 9">
    <name type="scientific">Syphacia muris</name>
    <dbReference type="NCBI Taxonomy" id="451379"/>
    <lineage>
        <taxon>Eukaryota</taxon>
        <taxon>Metazoa</taxon>
        <taxon>Ecdysozoa</taxon>
        <taxon>Nematoda</taxon>
        <taxon>Chromadorea</taxon>
        <taxon>Rhabditida</taxon>
        <taxon>Spirurina</taxon>
        <taxon>Oxyuridomorpha</taxon>
        <taxon>Oxyuroidea</taxon>
        <taxon>Oxyuridae</taxon>
        <taxon>Syphacia</taxon>
    </lineage>
</organism>
<keyword evidence="3" id="KW-1015">Disulfide bond</keyword>
<evidence type="ECO:0000256" key="6">
    <source>
        <dbReference type="ARBA" id="ARBA00023319"/>
    </source>
</evidence>
<evidence type="ECO:0000256" key="5">
    <source>
        <dbReference type="ARBA" id="ARBA00023180"/>
    </source>
</evidence>
<accession>A0A158R469</accession>
<keyword evidence="4" id="KW-0675">Receptor</keyword>
<dbReference type="WBParaSite" id="SMUV_0000251401-mRNA-1">
    <property type="protein sequence ID" value="SMUV_0000251401-mRNA-1"/>
    <property type="gene ID" value="SMUV_0000251401"/>
</dbReference>
<dbReference type="InterPro" id="IPR013783">
    <property type="entry name" value="Ig-like_fold"/>
</dbReference>
<dbReference type="InterPro" id="IPR057755">
    <property type="entry name" value="UNC5A-D-like_N"/>
</dbReference>
<dbReference type="AlphaFoldDB" id="A0A158R469"/>
<name>A0A158R469_9BILA</name>
<dbReference type="Pfam" id="PF25609">
    <property type="entry name" value="Unc5_NetrinR_N"/>
    <property type="match status" value="1"/>
</dbReference>
<evidence type="ECO:0000256" key="3">
    <source>
        <dbReference type="ARBA" id="ARBA00023157"/>
    </source>
</evidence>
<keyword evidence="8" id="KW-1185">Reference proteome</keyword>
<evidence type="ECO:0000256" key="1">
    <source>
        <dbReference type="ARBA" id="ARBA00004479"/>
    </source>
</evidence>
<evidence type="ECO:0000313" key="8">
    <source>
        <dbReference type="Proteomes" id="UP000046393"/>
    </source>
</evidence>
<protein>
    <submittedName>
        <fullName evidence="9">Ig-like domain-containing protein</fullName>
    </submittedName>
</protein>
<dbReference type="Proteomes" id="UP000046393">
    <property type="component" value="Unplaced"/>
</dbReference>
<feature type="domain" description="Netrin receptor UNC5A-D-like N-terminal" evidence="7">
    <location>
        <begin position="7"/>
        <end position="79"/>
    </location>
</feature>
<comment type="subcellular location">
    <subcellularLocation>
        <location evidence="1">Membrane</location>
        <topology evidence="1">Single-pass type I membrane protein</topology>
    </subcellularLocation>
</comment>
<evidence type="ECO:0000259" key="7">
    <source>
        <dbReference type="Pfam" id="PF25609"/>
    </source>
</evidence>
<evidence type="ECO:0000313" key="9">
    <source>
        <dbReference type="WBParaSite" id="SMUV_0000251401-mRNA-1"/>
    </source>
</evidence>
<proteinExistence type="predicted"/>
<sequence length="157" mass="18120">MNEVQIAEAPESQYITDRQNTVTLSCRVFNAKQVRYKCNDDWVDDNRLKLIKGIDSSTGFHYILAKLDVNRQEVEAVSGTVPSSEEDTVDDDTLKRKYYCECYAHGNYFQQIKSSKAFIENAFIDDKRPLFVFSDLDLPKVVVYNEILMQLFSLPKA</sequence>
<keyword evidence="5" id="KW-0325">Glycoprotein</keyword>
<keyword evidence="2" id="KW-0472">Membrane</keyword>
<evidence type="ECO:0000256" key="4">
    <source>
        <dbReference type="ARBA" id="ARBA00023170"/>
    </source>
</evidence>
<reference evidence="9" key="1">
    <citation type="submission" date="2016-04" db="UniProtKB">
        <authorList>
            <consortium name="WormBaseParasite"/>
        </authorList>
    </citation>
    <scope>IDENTIFICATION</scope>
</reference>